<comment type="caution">
    <text evidence="1">The sequence shown here is derived from an EMBL/GenBank/DDBJ whole genome shotgun (WGS) entry which is preliminary data.</text>
</comment>
<name>A0ABU6XIR1_9FABA</name>
<dbReference type="PANTHER" id="PTHR37610">
    <property type="entry name" value="CCHC-TYPE DOMAIN-CONTAINING PROTEIN"/>
    <property type="match status" value="1"/>
</dbReference>
<evidence type="ECO:0000313" key="1">
    <source>
        <dbReference type="EMBL" id="MED6197110.1"/>
    </source>
</evidence>
<dbReference type="EMBL" id="JASCZI010211848">
    <property type="protein sequence ID" value="MED6197110.1"/>
    <property type="molecule type" value="Genomic_DNA"/>
</dbReference>
<dbReference type="Proteomes" id="UP001341840">
    <property type="component" value="Unassembled WGS sequence"/>
</dbReference>
<keyword evidence="2" id="KW-1185">Reference proteome</keyword>
<accession>A0ABU6XIR1</accession>
<evidence type="ECO:0008006" key="3">
    <source>
        <dbReference type="Google" id="ProtNLM"/>
    </source>
</evidence>
<evidence type="ECO:0000313" key="2">
    <source>
        <dbReference type="Proteomes" id="UP001341840"/>
    </source>
</evidence>
<reference evidence="1 2" key="1">
    <citation type="journal article" date="2023" name="Plants (Basel)">
        <title>Bridging the Gap: Combining Genomics and Transcriptomics Approaches to Understand Stylosanthes scabra, an Orphan Legume from the Brazilian Caatinga.</title>
        <authorList>
            <person name="Ferreira-Neto J.R.C."/>
            <person name="da Silva M.D."/>
            <person name="Binneck E."/>
            <person name="de Melo N.F."/>
            <person name="da Silva R.H."/>
            <person name="de Melo A.L.T.M."/>
            <person name="Pandolfi V."/>
            <person name="Bustamante F.O."/>
            <person name="Brasileiro-Vidal A.C."/>
            <person name="Benko-Iseppon A.M."/>
        </authorList>
    </citation>
    <scope>NUCLEOTIDE SEQUENCE [LARGE SCALE GENOMIC DNA]</scope>
    <source>
        <tissue evidence="1">Leaves</tissue>
    </source>
</reference>
<dbReference type="PANTHER" id="PTHR37610:SF80">
    <property type="entry name" value="RETROTRANSPOSON GAG DOMAIN-CONTAINING PROTEIN"/>
    <property type="match status" value="1"/>
</dbReference>
<sequence>MEKQEIYQPISVLLNGSNYNHWVEAMRGFLKGRKLWRYVTGDITCPVKPTVAAATTTTDSTSKSEEEVQKDFASQLEDWDNKNHQVITWFRNTSIPRIHLQFGRLETAKEVWDHLATRYTIADLSHQYQLLKELNNLKQERGQPIYEFLSQMEVIWDQLTSCEPVLKDAIDAKSYEDYRNRTCLIQFLMALTDDYEPVRASLLHQNPLPSLEDALPRLKSEETRLCLTRSKSENVFAVPEKRTKFCRHCNRSC</sequence>
<protein>
    <recommendedName>
        <fullName evidence="3">Retrotransposon Copia-like N-terminal domain-containing protein</fullName>
    </recommendedName>
</protein>
<gene>
    <name evidence="1" type="ORF">PIB30_118152</name>
</gene>
<organism evidence="1 2">
    <name type="scientific">Stylosanthes scabra</name>
    <dbReference type="NCBI Taxonomy" id="79078"/>
    <lineage>
        <taxon>Eukaryota</taxon>
        <taxon>Viridiplantae</taxon>
        <taxon>Streptophyta</taxon>
        <taxon>Embryophyta</taxon>
        <taxon>Tracheophyta</taxon>
        <taxon>Spermatophyta</taxon>
        <taxon>Magnoliopsida</taxon>
        <taxon>eudicotyledons</taxon>
        <taxon>Gunneridae</taxon>
        <taxon>Pentapetalae</taxon>
        <taxon>rosids</taxon>
        <taxon>fabids</taxon>
        <taxon>Fabales</taxon>
        <taxon>Fabaceae</taxon>
        <taxon>Papilionoideae</taxon>
        <taxon>50 kb inversion clade</taxon>
        <taxon>dalbergioids sensu lato</taxon>
        <taxon>Dalbergieae</taxon>
        <taxon>Pterocarpus clade</taxon>
        <taxon>Stylosanthes</taxon>
    </lineage>
</organism>
<proteinExistence type="predicted"/>
<dbReference type="Pfam" id="PF14223">
    <property type="entry name" value="Retrotran_gag_2"/>
    <property type="match status" value="1"/>
</dbReference>